<dbReference type="InterPro" id="IPR006943">
    <property type="entry name" value="DUF641_pln"/>
</dbReference>
<dbReference type="GO" id="GO:0009639">
    <property type="term" value="P:response to red or far red light"/>
    <property type="evidence" value="ECO:0007669"/>
    <property type="project" value="InterPro"/>
</dbReference>
<name>A0A835PM99_VANPL</name>
<proteinExistence type="predicted"/>
<dbReference type="AlphaFoldDB" id="A0A835PM99"/>
<evidence type="ECO:0000256" key="1">
    <source>
        <dbReference type="SAM" id="Coils"/>
    </source>
</evidence>
<feature type="domain" description="GIL1/IRKI C-terminal" evidence="3">
    <location>
        <begin position="372"/>
        <end position="429"/>
    </location>
</feature>
<gene>
    <name evidence="4" type="ORF">HPP92_023717</name>
</gene>
<evidence type="ECO:0000259" key="3">
    <source>
        <dbReference type="Pfam" id="PF24994"/>
    </source>
</evidence>
<organism evidence="4 5">
    <name type="scientific">Vanilla planifolia</name>
    <name type="common">Vanilla</name>
    <dbReference type="NCBI Taxonomy" id="51239"/>
    <lineage>
        <taxon>Eukaryota</taxon>
        <taxon>Viridiplantae</taxon>
        <taxon>Streptophyta</taxon>
        <taxon>Embryophyta</taxon>
        <taxon>Tracheophyta</taxon>
        <taxon>Spermatophyta</taxon>
        <taxon>Magnoliopsida</taxon>
        <taxon>Liliopsida</taxon>
        <taxon>Asparagales</taxon>
        <taxon>Orchidaceae</taxon>
        <taxon>Vanilloideae</taxon>
        <taxon>Vanilleae</taxon>
        <taxon>Vanilla</taxon>
    </lineage>
</organism>
<evidence type="ECO:0008006" key="6">
    <source>
        <dbReference type="Google" id="ProtNLM"/>
    </source>
</evidence>
<dbReference type="EMBL" id="JADCNM010000013">
    <property type="protein sequence ID" value="KAG0455929.1"/>
    <property type="molecule type" value="Genomic_DNA"/>
</dbReference>
<dbReference type="PANTHER" id="PTHR31161">
    <property type="entry name" value="PROTEIN GRAVITROPIC IN THE LIGHT 1"/>
    <property type="match status" value="1"/>
</dbReference>
<feature type="coiled-coil region" evidence="1">
    <location>
        <begin position="133"/>
        <end position="174"/>
    </location>
</feature>
<dbReference type="InterPro" id="IPR040225">
    <property type="entry name" value="GIL1-like"/>
</dbReference>
<sequence>MDSTRPPQAMVGSISKAFTKILRLRRAEDDDAACNPEISGKQGLVSGFSFGEGMKEMEILVANLFAGVSAVKAAYAELQLAQEPYDPDAIQSADLAVITELRRLIDIKQRFGRNHLGGPPLLASQIEEQSNLLKTYKITAKKLDSQLKSKNAEVVSLKSDLHVAEKRCRALEARLRPGRTLAGLDDLHLSGLNPTHFLTLLRYTVKSIRSFVKVLIHEMKSSDWDLDSAATAIHTDLPSGLNSNHRFFAFESYVSRVIFSDFQNQDFGIGGSLLDRRQLFAEFTELKYVKEKDCFFSKNSQFGMFCREKYLKMVHPKMEASLFGSLEQRAVVSSGKGYPETNFFYRFVEMARRVWLLHRLFFSFTAEEKGAIFEARRGSRFSEVCMKSVTEEVAFSSTVDRGGYRRATVGFTVQPGFRVGRTVIQCRVYLVYLDG</sequence>
<evidence type="ECO:0000259" key="2">
    <source>
        <dbReference type="Pfam" id="PF04859"/>
    </source>
</evidence>
<dbReference type="OrthoDB" id="1915848at2759"/>
<evidence type="ECO:0000313" key="4">
    <source>
        <dbReference type="EMBL" id="KAG0455929.1"/>
    </source>
</evidence>
<evidence type="ECO:0000313" key="5">
    <source>
        <dbReference type="Proteomes" id="UP000639772"/>
    </source>
</evidence>
<dbReference type="Proteomes" id="UP000639772">
    <property type="component" value="Chromosome 13"/>
</dbReference>
<comment type="caution">
    <text evidence="4">The sequence shown here is derived from an EMBL/GenBank/DDBJ whole genome shotgun (WGS) entry which is preliminary data.</text>
</comment>
<dbReference type="GO" id="GO:0009959">
    <property type="term" value="P:negative gravitropism"/>
    <property type="evidence" value="ECO:0007669"/>
    <property type="project" value="InterPro"/>
</dbReference>
<feature type="domain" description="DUF641" evidence="2">
    <location>
        <begin position="54"/>
        <end position="174"/>
    </location>
</feature>
<keyword evidence="1" id="KW-0175">Coiled coil</keyword>
<dbReference type="Pfam" id="PF04859">
    <property type="entry name" value="DUF641"/>
    <property type="match status" value="1"/>
</dbReference>
<dbReference type="InterPro" id="IPR056813">
    <property type="entry name" value="GIL1_IRKI_C"/>
</dbReference>
<accession>A0A835PM99</accession>
<reference evidence="4 5" key="1">
    <citation type="journal article" date="2020" name="Nat. Food">
        <title>A phased Vanilla planifolia genome enables genetic improvement of flavour and production.</title>
        <authorList>
            <person name="Hasing T."/>
            <person name="Tang H."/>
            <person name="Brym M."/>
            <person name="Khazi F."/>
            <person name="Huang T."/>
            <person name="Chambers A.H."/>
        </authorList>
    </citation>
    <scope>NUCLEOTIDE SEQUENCE [LARGE SCALE GENOMIC DNA]</scope>
    <source>
        <tissue evidence="4">Leaf</tissue>
    </source>
</reference>
<dbReference type="Pfam" id="PF24994">
    <property type="entry name" value="GIL1_IRKI_C"/>
    <property type="match status" value="1"/>
</dbReference>
<protein>
    <recommendedName>
        <fullName evidence="6">DUF641 domain-containing protein</fullName>
    </recommendedName>
</protein>